<protein>
    <submittedName>
        <fullName evidence="1">Uncharacterized protein</fullName>
    </submittedName>
</protein>
<comment type="caution">
    <text evidence="1">The sequence shown here is derived from an EMBL/GenBank/DDBJ whole genome shotgun (WGS) entry which is preliminary data.</text>
</comment>
<accession>A0ACC1RYZ1</accession>
<gene>
    <name evidence="1" type="ORF">NM208_g10118</name>
</gene>
<proteinExistence type="predicted"/>
<evidence type="ECO:0000313" key="1">
    <source>
        <dbReference type="EMBL" id="KAJ3528623.1"/>
    </source>
</evidence>
<evidence type="ECO:0000313" key="2">
    <source>
        <dbReference type="Proteomes" id="UP001148629"/>
    </source>
</evidence>
<dbReference type="EMBL" id="JANRMS010001386">
    <property type="protein sequence ID" value="KAJ3528623.1"/>
    <property type="molecule type" value="Genomic_DNA"/>
</dbReference>
<dbReference type="Proteomes" id="UP001148629">
    <property type="component" value="Unassembled WGS sequence"/>
</dbReference>
<reference evidence="1" key="1">
    <citation type="submission" date="2022-08" db="EMBL/GenBank/DDBJ databases">
        <title>Genome Sequence of Fusarium decemcellulare.</title>
        <authorList>
            <person name="Buettner E."/>
        </authorList>
    </citation>
    <scope>NUCLEOTIDE SEQUENCE</scope>
    <source>
        <strain evidence="1">Babe19</strain>
    </source>
</reference>
<name>A0ACC1RYZ1_9HYPO</name>
<sequence>MDHAAGRRLAIQRARAYALFPQFNTRGRRTETTQEKVRRLERTEMMLRRRIEAMNDFIRKFRETHQLWVADCKAFWAKLKEVDARNRELKDHLKVAIKHIKAVDEELLQDKQNAEKIIPILLAQTRLAHIRLNALQEAYKVLPALGDKLTLKQLLHSSEDSVRRCKIEQEVATLLKDAGVESLLVGDIASSQAPDATPSQQSSANEVMDASTDEED</sequence>
<organism evidence="1 2">
    <name type="scientific">Fusarium decemcellulare</name>
    <dbReference type="NCBI Taxonomy" id="57161"/>
    <lineage>
        <taxon>Eukaryota</taxon>
        <taxon>Fungi</taxon>
        <taxon>Dikarya</taxon>
        <taxon>Ascomycota</taxon>
        <taxon>Pezizomycotina</taxon>
        <taxon>Sordariomycetes</taxon>
        <taxon>Hypocreomycetidae</taxon>
        <taxon>Hypocreales</taxon>
        <taxon>Nectriaceae</taxon>
        <taxon>Fusarium</taxon>
        <taxon>Fusarium decemcellulare species complex</taxon>
    </lineage>
</organism>
<keyword evidence="2" id="KW-1185">Reference proteome</keyword>